<keyword evidence="4" id="KW-1185">Reference proteome</keyword>
<evidence type="ECO:0000313" key="3">
    <source>
        <dbReference type="EMBL" id="GAA4620271.1"/>
    </source>
</evidence>
<feature type="region of interest" description="Disordered" evidence="1">
    <location>
        <begin position="94"/>
        <end position="146"/>
    </location>
</feature>
<evidence type="ECO:0000256" key="2">
    <source>
        <dbReference type="SAM" id="Phobius"/>
    </source>
</evidence>
<keyword evidence="2" id="KW-0812">Transmembrane</keyword>
<evidence type="ECO:0000313" key="4">
    <source>
        <dbReference type="Proteomes" id="UP001501442"/>
    </source>
</evidence>
<dbReference type="Proteomes" id="UP001501442">
    <property type="component" value="Unassembled WGS sequence"/>
</dbReference>
<feature type="transmembrane region" description="Helical" evidence="2">
    <location>
        <begin position="66"/>
        <end position="89"/>
    </location>
</feature>
<reference evidence="4" key="1">
    <citation type="journal article" date="2019" name="Int. J. Syst. Evol. Microbiol.">
        <title>The Global Catalogue of Microorganisms (GCM) 10K type strain sequencing project: providing services to taxonomists for standard genome sequencing and annotation.</title>
        <authorList>
            <consortium name="The Broad Institute Genomics Platform"/>
            <consortium name="The Broad Institute Genome Sequencing Center for Infectious Disease"/>
            <person name="Wu L."/>
            <person name="Ma J."/>
        </authorList>
    </citation>
    <scope>NUCLEOTIDE SEQUENCE [LARGE SCALE GENOMIC DNA]</scope>
    <source>
        <strain evidence="4">JCM 17939</strain>
    </source>
</reference>
<gene>
    <name evidence="3" type="ORF">GCM10023196_003570</name>
</gene>
<protein>
    <submittedName>
        <fullName evidence="3">Uncharacterized protein</fullName>
    </submittedName>
</protein>
<evidence type="ECO:0000256" key="1">
    <source>
        <dbReference type="SAM" id="MobiDB-lite"/>
    </source>
</evidence>
<dbReference type="RefSeq" id="WP_345428609.1">
    <property type="nucleotide sequence ID" value="NZ_BAABHK010000001.1"/>
</dbReference>
<organism evidence="3 4">
    <name type="scientific">Actinoallomurus vinaceus</name>
    <dbReference type="NCBI Taxonomy" id="1080074"/>
    <lineage>
        <taxon>Bacteria</taxon>
        <taxon>Bacillati</taxon>
        <taxon>Actinomycetota</taxon>
        <taxon>Actinomycetes</taxon>
        <taxon>Streptosporangiales</taxon>
        <taxon>Thermomonosporaceae</taxon>
        <taxon>Actinoallomurus</taxon>
    </lineage>
</organism>
<name>A0ABP8TZG0_9ACTN</name>
<feature type="compositionally biased region" description="Polar residues" evidence="1">
    <location>
        <begin position="117"/>
        <end position="138"/>
    </location>
</feature>
<keyword evidence="2" id="KW-0472">Membrane</keyword>
<comment type="caution">
    <text evidence="3">The sequence shown here is derived from an EMBL/GenBank/DDBJ whole genome shotgun (WGS) entry which is preliminary data.</text>
</comment>
<proteinExistence type="predicted"/>
<keyword evidence="2" id="KW-1133">Transmembrane helix</keyword>
<sequence>MNRRRTRNARTSHADAAWLASELREQADRHEPELIRIEDRFKHLTAEGSHSVGPARPSRLARLRPIGIPLGIAAAATAVSIAAAVTLGIGGGHDSRLSSQAGKPSNSRGAVPEHHQQVPQPTLTLRPTHTAGTTSTPGRPSAAPTARPLRAIGTIDRQSNQYWAQENLTVTTTRPIRGLHVSVKVSGGSTVQSTGSWSTINSADITTTVNRVPGGLVYDIALNPGQTLQAGTYSFGVQFNHPVNGHDFATDTYHVSATTADRSPSHVAASGAFAS</sequence>
<accession>A0ABP8TZG0</accession>
<dbReference type="EMBL" id="BAABHK010000001">
    <property type="protein sequence ID" value="GAA4620271.1"/>
    <property type="molecule type" value="Genomic_DNA"/>
</dbReference>
<feature type="compositionally biased region" description="Polar residues" evidence="1">
    <location>
        <begin position="97"/>
        <end position="108"/>
    </location>
</feature>